<dbReference type="GO" id="GO:0015074">
    <property type="term" value="P:DNA integration"/>
    <property type="evidence" value="ECO:0007669"/>
    <property type="project" value="InterPro"/>
</dbReference>
<dbReference type="GO" id="GO:0006313">
    <property type="term" value="P:DNA transposition"/>
    <property type="evidence" value="ECO:0007669"/>
    <property type="project" value="InterPro"/>
</dbReference>
<dbReference type="InterPro" id="IPR036397">
    <property type="entry name" value="RNaseH_sf"/>
</dbReference>
<keyword evidence="3" id="KW-1185">Reference proteome</keyword>
<dbReference type="EMBL" id="JAEPRC010000112">
    <property type="protein sequence ID" value="KAG2208431.1"/>
    <property type="molecule type" value="Genomic_DNA"/>
</dbReference>
<protein>
    <recommendedName>
        <fullName evidence="1">Transposase Tc1-like domain-containing protein</fullName>
    </recommendedName>
</protein>
<evidence type="ECO:0000313" key="3">
    <source>
        <dbReference type="Proteomes" id="UP000650833"/>
    </source>
</evidence>
<evidence type="ECO:0000313" key="2">
    <source>
        <dbReference type="EMBL" id="KAG2208431.1"/>
    </source>
</evidence>
<dbReference type="GO" id="GO:0003677">
    <property type="term" value="F:DNA binding"/>
    <property type="evidence" value="ECO:0007669"/>
    <property type="project" value="InterPro"/>
</dbReference>
<feature type="domain" description="Transposase Tc1-like" evidence="1">
    <location>
        <begin position="16"/>
        <end position="84"/>
    </location>
</feature>
<comment type="caution">
    <text evidence="2">The sequence shown here is derived from an EMBL/GenBank/DDBJ whole genome shotgun (WGS) entry which is preliminary data.</text>
</comment>
<dbReference type="InterPro" id="IPR002492">
    <property type="entry name" value="Transposase_Tc1-like"/>
</dbReference>
<evidence type="ECO:0000259" key="1">
    <source>
        <dbReference type="Pfam" id="PF01498"/>
    </source>
</evidence>
<reference evidence="2" key="1">
    <citation type="submission" date="2020-12" db="EMBL/GenBank/DDBJ databases">
        <title>Metabolic potential, ecology and presence of endohyphal bacteria is reflected in genomic diversity of Mucoromycotina.</title>
        <authorList>
            <person name="Muszewska A."/>
            <person name="Okrasinska A."/>
            <person name="Steczkiewicz K."/>
            <person name="Drgas O."/>
            <person name="Orlowska M."/>
            <person name="Perlinska-Lenart U."/>
            <person name="Aleksandrzak-Piekarczyk T."/>
            <person name="Szatraj K."/>
            <person name="Zielenkiewicz U."/>
            <person name="Pilsyk S."/>
            <person name="Malc E."/>
            <person name="Mieczkowski P."/>
            <person name="Kruszewska J.S."/>
            <person name="Biernat P."/>
            <person name="Pawlowska J."/>
        </authorList>
    </citation>
    <scope>NUCLEOTIDE SEQUENCE</scope>
    <source>
        <strain evidence="2">CBS 226.32</strain>
    </source>
</reference>
<proteinExistence type="predicted"/>
<accession>A0A8H7V351</accession>
<gene>
    <name evidence="2" type="ORF">INT46_009632</name>
</gene>
<name>A0A8H7V351_9FUNG</name>
<sequence>MQHIGSTKELIERNERRLVAITRKNLFATYDCINLQLRIHQIDISRFTVTKYLTLVGVGSNFEAYKPALPEENRKRRLRWAKEQANWAMEQWGNVIWSD</sequence>
<dbReference type="OrthoDB" id="25402at2759"/>
<dbReference type="Gene3D" id="3.30.420.10">
    <property type="entry name" value="Ribonuclease H-like superfamily/Ribonuclease H"/>
    <property type="match status" value="1"/>
</dbReference>
<organism evidence="2 3">
    <name type="scientific">Mucor plumbeus</name>
    <dbReference type="NCBI Taxonomy" id="97098"/>
    <lineage>
        <taxon>Eukaryota</taxon>
        <taxon>Fungi</taxon>
        <taxon>Fungi incertae sedis</taxon>
        <taxon>Mucoromycota</taxon>
        <taxon>Mucoromycotina</taxon>
        <taxon>Mucoromycetes</taxon>
        <taxon>Mucorales</taxon>
        <taxon>Mucorineae</taxon>
        <taxon>Mucoraceae</taxon>
        <taxon>Mucor</taxon>
    </lineage>
</organism>
<dbReference type="Pfam" id="PF01498">
    <property type="entry name" value="HTH_Tnp_Tc3_2"/>
    <property type="match status" value="1"/>
</dbReference>
<dbReference type="AlphaFoldDB" id="A0A8H7V351"/>
<dbReference type="Proteomes" id="UP000650833">
    <property type="component" value="Unassembled WGS sequence"/>
</dbReference>